<protein>
    <submittedName>
        <fullName evidence="1">AAA family ATPase</fullName>
    </submittedName>
</protein>
<dbReference type="EMBL" id="CP049074">
    <property type="protein sequence ID" value="QKR01034.1"/>
    <property type="molecule type" value="Genomic_DNA"/>
</dbReference>
<proteinExistence type="predicted"/>
<name>A0A6N0NVV6_9CREN</name>
<evidence type="ECO:0000313" key="1">
    <source>
        <dbReference type="EMBL" id="QKR01034.1"/>
    </source>
</evidence>
<dbReference type="InterPro" id="IPR051162">
    <property type="entry name" value="T4SS_component"/>
</dbReference>
<organism evidence="1 2">
    <name type="scientific">Metallosphaera tengchongensis</name>
    <dbReference type="NCBI Taxonomy" id="1532350"/>
    <lineage>
        <taxon>Archaea</taxon>
        <taxon>Thermoproteota</taxon>
        <taxon>Thermoprotei</taxon>
        <taxon>Sulfolobales</taxon>
        <taxon>Sulfolobaceae</taxon>
        <taxon>Metallosphaera</taxon>
    </lineage>
</organism>
<dbReference type="OrthoDB" id="10575at2157"/>
<evidence type="ECO:0000313" key="2">
    <source>
        <dbReference type="Proteomes" id="UP000509301"/>
    </source>
</evidence>
<dbReference type="InterPro" id="IPR027417">
    <property type="entry name" value="P-loop_NTPase"/>
</dbReference>
<sequence>MEKGTLITDKESMSFIVVEDVPFDYRDMSESSLKTSINAFHKVTNVGTQIDMILRKRYIDLRSYTNKVLNKIQNLRIIVENDPSNARAKKEMELLQSLLSKIDEGERPFSYQLVLVIHGKSKEEARSLGEVVMRGLESLGIKSRFADVREIEEIINLSTYSLRREGFPSQIPFITPFSVDKTPKIEMWSKGIYLGKDMTRNTSVFWNVEAMENGHLLVIGPTGSGKTEFLISLGIMMSFNYRIPILFFDSKGDIKSRLKKYGYNFRVLNPFFLSLNLLNSPYVPPSVKPLFLEKVIGVTFRLNREERAILFTSLNRLVSSKEKSRVSWDVLLEDPEISERFSLRRVIEIIKIFENDGPSLIDAVYNGINVVDLTQLKDETLRRFVTYSFISMLYSKYSLSVDQGLRIALVVDEAWSVLRDEEDYGIIGDLIKRGRGHGISLLMATQNIQDLGNNTDVFMENFGVLCFMNNGDKEFWNGIVKRYSNILDADVENRLTFMGRGEMLVRFLGDPRPILVSHKRLAGGSLEN</sequence>
<gene>
    <name evidence="1" type="ORF">GWK48_06280</name>
</gene>
<keyword evidence="2" id="KW-1185">Reference proteome</keyword>
<reference evidence="1 2" key="1">
    <citation type="submission" date="2020-02" db="EMBL/GenBank/DDBJ databases">
        <title>Comparative genome analysis reveals the metabolism and evolution of the thermophilic archaeal genus Metallosphaera.</title>
        <authorList>
            <person name="Jiang C."/>
        </authorList>
    </citation>
    <scope>NUCLEOTIDE SEQUENCE [LARGE SCALE GENOMIC DNA]</scope>
    <source>
        <strain evidence="1 2">Ric-A</strain>
    </source>
</reference>
<dbReference type="Proteomes" id="UP000509301">
    <property type="component" value="Chromosome"/>
</dbReference>
<dbReference type="KEGG" id="mten:GWK48_06280"/>
<dbReference type="InterPro" id="IPR053657">
    <property type="entry name" value="Ced-DNA_import"/>
</dbReference>
<dbReference type="Gene3D" id="3.40.50.300">
    <property type="entry name" value="P-loop containing nucleotide triphosphate hydrolases"/>
    <property type="match status" value="2"/>
</dbReference>
<dbReference type="AlphaFoldDB" id="A0A6N0NVV6"/>
<dbReference type="PANTHER" id="PTHR30121">
    <property type="entry name" value="UNCHARACTERIZED PROTEIN YJGR-RELATED"/>
    <property type="match status" value="1"/>
</dbReference>
<accession>A0A6N0NVV6</accession>
<dbReference type="NCBIfam" id="NF041017">
    <property type="entry name" value="DNA_import_CedB"/>
    <property type="match status" value="1"/>
</dbReference>
<dbReference type="PANTHER" id="PTHR30121:SF6">
    <property type="entry name" value="SLR6007 PROTEIN"/>
    <property type="match status" value="1"/>
</dbReference>
<dbReference type="SUPFAM" id="SSF52540">
    <property type="entry name" value="P-loop containing nucleoside triphosphate hydrolases"/>
    <property type="match status" value="1"/>
</dbReference>